<reference evidence="3 4" key="1">
    <citation type="submission" date="2020-08" db="EMBL/GenBank/DDBJ databases">
        <title>Genomic Encyclopedia of Type Strains, Phase IV (KMG-IV): sequencing the most valuable type-strain genomes for metagenomic binning, comparative biology and taxonomic classification.</title>
        <authorList>
            <person name="Goeker M."/>
        </authorList>
    </citation>
    <scope>NUCLEOTIDE SEQUENCE [LARGE SCALE GENOMIC DNA]</scope>
    <source>
        <strain evidence="3 4">DSM 101806</strain>
    </source>
</reference>
<sequence>MPAVRSLRTGPAARTAGKRGFVKRALGFAKRALPKKAPPGFPLLWVACLAAAALMIVTGGFGTGRLPLHARTLFWVVLMLWNALKWQALFAWGVRKSSDWPRIALLGTVPLNLPLPLEIPLVGALLGRNMRVMPFDVWLRAAAISVVIFAVCALVAWILLRQMRPVRADTGLLARARVGAEQLAGIEAEDHYCRIHRRDGTSALLHYRFGDALEEVAALDGAQVHRGAWVAAGAVAGAERDGRKWRLLLAGGGSVPVSATYAAEARARGWLRGRG</sequence>
<name>A0A7W6JVZ3_9SPHN</name>
<keyword evidence="1" id="KW-0812">Transmembrane</keyword>
<dbReference type="AlphaFoldDB" id="A0A7W6JVZ3"/>
<evidence type="ECO:0000313" key="4">
    <source>
        <dbReference type="Proteomes" id="UP000557392"/>
    </source>
</evidence>
<proteinExistence type="predicted"/>
<keyword evidence="4" id="KW-1185">Reference proteome</keyword>
<dbReference type="SMART" id="SM00850">
    <property type="entry name" value="LytTR"/>
    <property type="match status" value="1"/>
</dbReference>
<feature type="transmembrane region" description="Helical" evidence="1">
    <location>
        <begin position="138"/>
        <end position="160"/>
    </location>
</feature>
<organism evidence="3 4">
    <name type="scientific">Sphingomonas kyeonggiensis</name>
    <dbReference type="NCBI Taxonomy" id="1268553"/>
    <lineage>
        <taxon>Bacteria</taxon>
        <taxon>Pseudomonadati</taxon>
        <taxon>Pseudomonadota</taxon>
        <taxon>Alphaproteobacteria</taxon>
        <taxon>Sphingomonadales</taxon>
        <taxon>Sphingomonadaceae</taxon>
        <taxon>Sphingomonas</taxon>
    </lineage>
</organism>
<evidence type="ECO:0000256" key="1">
    <source>
        <dbReference type="SAM" id="Phobius"/>
    </source>
</evidence>
<gene>
    <name evidence="3" type="ORF">GGR46_004146</name>
</gene>
<comment type="caution">
    <text evidence="3">The sequence shown here is derived from an EMBL/GenBank/DDBJ whole genome shotgun (WGS) entry which is preliminary data.</text>
</comment>
<keyword evidence="1" id="KW-1133">Transmembrane helix</keyword>
<dbReference type="GO" id="GO:0003677">
    <property type="term" value="F:DNA binding"/>
    <property type="evidence" value="ECO:0007669"/>
    <property type="project" value="InterPro"/>
</dbReference>
<feature type="transmembrane region" description="Helical" evidence="1">
    <location>
        <begin position="40"/>
        <end position="61"/>
    </location>
</feature>
<evidence type="ECO:0000313" key="3">
    <source>
        <dbReference type="EMBL" id="MBB4100574.1"/>
    </source>
</evidence>
<protein>
    <recommendedName>
        <fullName evidence="2">HTH LytTR-type domain-containing protein</fullName>
    </recommendedName>
</protein>
<evidence type="ECO:0000259" key="2">
    <source>
        <dbReference type="PROSITE" id="PS50930"/>
    </source>
</evidence>
<feature type="transmembrane region" description="Helical" evidence="1">
    <location>
        <begin position="104"/>
        <end position="126"/>
    </location>
</feature>
<feature type="transmembrane region" description="Helical" evidence="1">
    <location>
        <begin position="73"/>
        <end position="92"/>
    </location>
</feature>
<dbReference type="Proteomes" id="UP000557392">
    <property type="component" value="Unassembled WGS sequence"/>
</dbReference>
<keyword evidence="1" id="KW-0472">Membrane</keyword>
<dbReference type="PROSITE" id="PS50930">
    <property type="entry name" value="HTH_LYTTR"/>
    <property type="match status" value="1"/>
</dbReference>
<accession>A0A7W6JVZ3</accession>
<dbReference type="RefSeq" id="WP_183999852.1">
    <property type="nucleotide sequence ID" value="NZ_JACIEH010000003.1"/>
</dbReference>
<dbReference type="InterPro" id="IPR007492">
    <property type="entry name" value="LytTR_DNA-bd_dom"/>
</dbReference>
<dbReference type="EMBL" id="JACIEH010000003">
    <property type="protein sequence ID" value="MBB4100574.1"/>
    <property type="molecule type" value="Genomic_DNA"/>
</dbReference>
<dbReference type="Pfam" id="PF04397">
    <property type="entry name" value="LytTR"/>
    <property type="match status" value="1"/>
</dbReference>
<feature type="domain" description="HTH LytTR-type" evidence="2">
    <location>
        <begin position="186"/>
        <end position="271"/>
    </location>
</feature>